<dbReference type="PANTHER" id="PTHR35333:SF3">
    <property type="entry name" value="BETA-LACTAMASE-TYPE TRANSPEPTIDASE FOLD CONTAINING PROTEIN"/>
    <property type="match status" value="1"/>
</dbReference>
<dbReference type="GO" id="GO:0016787">
    <property type="term" value="F:hydrolase activity"/>
    <property type="evidence" value="ECO:0007669"/>
    <property type="project" value="UniProtKB-KW"/>
</dbReference>
<dbReference type="PANTHER" id="PTHR35333">
    <property type="entry name" value="BETA-LACTAMASE"/>
    <property type="match status" value="1"/>
</dbReference>
<dbReference type="Proteomes" id="UP000769780">
    <property type="component" value="Unassembled WGS sequence"/>
</dbReference>
<dbReference type="SUPFAM" id="SSF56601">
    <property type="entry name" value="beta-lactamase/transpeptidase-like"/>
    <property type="match status" value="1"/>
</dbReference>
<proteinExistence type="predicted"/>
<organism evidence="3 4">
    <name type="scientific">Mesobacillus maritimus</name>
    <dbReference type="NCBI Taxonomy" id="1643336"/>
    <lineage>
        <taxon>Bacteria</taxon>
        <taxon>Bacillati</taxon>
        <taxon>Bacillota</taxon>
        <taxon>Bacilli</taxon>
        <taxon>Bacillales</taxon>
        <taxon>Bacillaceae</taxon>
        <taxon>Mesobacillus</taxon>
    </lineage>
</organism>
<keyword evidence="1" id="KW-0812">Transmembrane</keyword>
<dbReference type="InterPro" id="IPR012338">
    <property type="entry name" value="Beta-lactam/transpept-like"/>
</dbReference>
<dbReference type="RefSeq" id="WP_221875612.1">
    <property type="nucleotide sequence ID" value="NZ_JACWFH010000036.1"/>
</dbReference>
<dbReference type="EMBL" id="JACWFH010000036">
    <property type="protein sequence ID" value="MBY0099395.1"/>
    <property type="molecule type" value="Genomic_DNA"/>
</dbReference>
<sequence>MKKRLGIAASIIGGSFLLFGIGSWVLQKVANKEDPEYFLQFIKENGAKQSVAVSIQYNQDSLAAVNEQVSLPLASTMKIILAIEYARQAAEGMIDPQQPVSLDELETYYVPKTDGGAHEAWLESVKETKQDDAVPLSEVANGMIAYSSNANTEYLIEVLGEENINGNIIDLEINSHEPIYPLVSSLFIPIQVMNEENLTKQETVAKLKEMSLDEYREHAKRIHENWKTQPPTDEEKKNIINELDMEFQRIWSDRLPRGSAEDYLSIMEKLNRKEFFKPEVYQHLDPVMEQLMKNPQNQEWLTHAGQKGGSTAFVLTMAMYATDKNQNKTEFVFLADDLSSTQQTKLSRNMNQFQLKLLRDEDFREKVKQELENL</sequence>
<evidence type="ECO:0000256" key="1">
    <source>
        <dbReference type="SAM" id="Phobius"/>
    </source>
</evidence>
<comment type="caution">
    <text evidence="3">The sequence shown here is derived from an EMBL/GenBank/DDBJ whole genome shotgun (WGS) entry which is preliminary data.</text>
</comment>
<feature type="domain" description="Beta-lactamase class A catalytic" evidence="2">
    <location>
        <begin position="59"/>
        <end position="167"/>
    </location>
</feature>
<keyword evidence="4" id="KW-1185">Reference proteome</keyword>
<evidence type="ECO:0000313" key="4">
    <source>
        <dbReference type="Proteomes" id="UP000769780"/>
    </source>
</evidence>
<gene>
    <name evidence="3" type="ORF">H0185_21745</name>
</gene>
<protein>
    <submittedName>
        <fullName evidence="3">Serine hydrolase</fullName>
    </submittedName>
</protein>
<evidence type="ECO:0000259" key="2">
    <source>
        <dbReference type="Pfam" id="PF13354"/>
    </source>
</evidence>
<accession>A0ABS7KBD7</accession>
<dbReference type="Pfam" id="PF13354">
    <property type="entry name" value="Beta-lactamase2"/>
    <property type="match status" value="1"/>
</dbReference>
<keyword evidence="3" id="KW-0378">Hydrolase</keyword>
<reference evidence="3 4" key="1">
    <citation type="submission" date="2020-07" db="EMBL/GenBank/DDBJ databases">
        <title>Fungal Genomes of the International Space Station.</title>
        <authorList>
            <person name="Seuylemezian A."/>
            <person name="Singh N.K."/>
            <person name="Wood J."/>
            <person name="Venkateswaran K."/>
        </authorList>
    </citation>
    <scope>NUCLEOTIDE SEQUENCE [LARGE SCALE GENOMIC DNA]</scope>
    <source>
        <strain evidence="3 4">PL-B2</strain>
    </source>
</reference>
<keyword evidence="1" id="KW-1133">Transmembrane helix</keyword>
<evidence type="ECO:0000313" key="3">
    <source>
        <dbReference type="EMBL" id="MBY0099395.1"/>
    </source>
</evidence>
<dbReference type="InterPro" id="IPR000871">
    <property type="entry name" value="Beta-lactam_class-A"/>
</dbReference>
<name>A0ABS7KBD7_9BACI</name>
<dbReference type="InterPro" id="IPR045155">
    <property type="entry name" value="Beta-lactam_cat"/>
</dbReference>
<dbReference type="Gene3D" id="3.40.710.10">
    <property type="entry name" value="DD-peptidase/beta-lactamase superfamily"/>
    <property type="match status" value="1"/>
</dbReference>
<feature type="transmembrane region" description="Helical" evidence="1">
    <location>
        <begin position="7"/>
        <end position="26"/>
    </location>
</feature>
<keyword evidence="1" id="KW-0472">Membrane</keyword>